<dbReference type="Gene3D" id="1.20.1280.50">
    <property type="match status" value="1"/>
</dbReference>
<name>A0A8H6Y5Q9_9AGAR</name>
<dbReference type="EMBL" id="JACAZI010000009">
    <property type="protein sequence ID" value="KAF7352327.1"/>
    <property type="molecule type" value="Genomic_DNA"/>
</dbReference>
<dbReference type="InterPro" id="IPR001810">
    <property type="entry name" value="F-box_dom"/>
</dbReference>
<evidence type="ECO:0000313" key="3">
    <source>
        <dbReference type="EMBL" id="KAF7352327.1"/>
    </source>
</evidence>
<feature type="domain" description="F-box" evidence="2">
    <location>
        <begin position="47"/>
        <end position="101"/>
    </location>
</feature>
<keyword evidence="4" id="KW-1185">Reference proteome</keyword>
<organism evidence="3 4">
    <name type="scientific">Mycena venus</name>
    <dbReference type="NCBI Taxonomy" id="2733690"/>
    <lineage>
        <taxon>Eukaryota</taxon>
        <taxon>Fungi</taxon>
        <taxon>Dikarya</taxon>
        <taxon>Basidiomycota</taxon>
        <taxon>Agaricomycotina</taxon>
        <taxon>Agaricomycetes</taxon>
        <taxon>Agaricomycetidae</taxon>
        <taxon>Agaricales</taxon>
        <taxon>Marasmiineae</taxon>
        <taxon>Mycenaceae</taxon>
        <taxon>Mycena</taxon>
    </lineage>
</organism>
<comment type="caution">
    <text evidence="3">The sequence shown here is derived from an EMBL/GenBank/DDBJ whole genome shotgun (WGS) entry which is preliminary data.</text>
</comment>
<proteinExistence type="predicted"/>
<accession>A0A8H6Y5Q9</accession>
<dbReference type="AlphaFoldDB" id="A0A8H6Y5Q9"/>
<protein>
    <submittedName>
        <fullName evidence="3">F-box domain-containing protein</fullName>
    </submittedName>
</protein>
<evidence type="ECO:0000313" key="4">
    <source>
        <dbReference type="Proteomes" id="UP000620124"/>
    </source>
</evidence>
<feature type="coiled-coil region" evidence="1">
    <location>
        <begin position="10"/>
        <end position="37"/>
    </location>
</feature>
<reference evidence="3" key="1">
    <citation type="submission" date="2020-05" db="EMBL/GenBank/DDBJ databases">
        <title>Mycena genomes resolve the evolution of fungal bioluminescence.</title>
        <authorList>
            <person name="Tsai I.J."/>
        </authorList>
    </citation>
    <scope>NUCLEOTIDE SEQUENCE</scope>
    <source>
        <strain evidence="3">CCC161011</strain>
    </source>
</reference>
<sequence>MPTIDLRRRLAGLDAQIEEQRRVLAELERNRAAVERELFATAVYPVLTLPAEIPAEIFHHCLPPVHDLRSGEMAPPILRIMAVCRMWRDIAHATPTLWSTLRVPFDSILPDAAAVEGLVEGFIDHWLARAGNCPLSLIFDVGRAERFALSRLRDVIHSYSHQVRYLDVDVGGRDIRELELDSAIFPLLQAATLRCRYINPPGRFFRNAPHFHDLRLLSHPTNRLNLPWWQLTKFEGTIWNLELFTLATNLTEVTCTKADFVPPPSPVVHDRLRSLTLMGPGMLALRYLDLPALKYLDVSEMDTHTSLEPFLIRSSPPLVFLTVPGDQSCFADWHQCLPLVGGSLETLKLKFPSSAVMSSILSTWSGDQNLSSLRNLQTVCFEYIQGGIDFFKLVDFLYSRSSTLRSCRLLWRPDFFLDSKYLAGSGNIKADDTVGGHLSQLCSALTLVQEGSVAPETYQKQVRTLDIDLAENVSALQEEVGQLRGALEGLWTERSVVEQGARVAQPREVNNALSAKLALAEQEELADG</sequence>
<dbReference type="Pfam" id="PF12937">
    <property type="entry name" value="F-box-like"/>
    <property type="match status" value="1"/>
</dbReference>
<dbReference type="Proteomes" id="UP000620124">
    <property type="component" value="Unassembled WGS sequence"/>
</dbReference>
<evidence type="ECO:0000259" key="2">
    <source>
        <dbReference type="Pfam" id="PF12937"/>
    </source>
</evidence>
<dbReference type="OrthoDB" id="2269034at2759"/>
<keyword evidence="1" id="KW-0175">Coiled coil</keyword>
<gene>
    <name evidence="3" type="ORF">MVEN_01196400</name>
</gene>
<evidence type="ECO:0000256" key="1">
    <source>
        <dbReference type="SAM" id="Coils"/>
    </source>
</evidence>